<evidence type="ECO:0000256" key="4">
    <source>
        <dbReference type="ARBA" id="ARBA00022840"/>
    </source>
</evidence>
<feature type="domain" description="Helicase ATP-binding" evidence="6">
    <location>
        <begin position="542"/>
        <end position="717"/>
    </location>
</feature>
<dbReference type="GO" id="GO:0003723">
    <property type="term" value="F:RNA binding"/>
    <property type="evidence" value="ECO:0007669"/>
    <property type="project" value="TreeGrafter"/>
</dbReference>
<name>A0A9P4QHY8_9PEZI</name>
<dbReference type="InterPro" id="IPR027417">
    <property type="entry name" value="P-loop_NTPase"/>
</dbReference>
<dbReference type="Pfam" id="PF21010">
    <property type="entry name" value="HA2_C"/>
    <property type="match status" value="1"/>
</dbReference>
<dbReference type="AlphaFoldDB" id="A0A9P4QHY8"/>
<reference evidence="7" key="1">
    <citation type="journal article" date="2020" name="Stud. Mycol.">
        <title>101 Dothideomycetes genomes: a test case for predicting lifestyles and emergence of pathogens.</title>
        <authorList>
            <person name="Haridas S."/>
            <person name="Albert R."/>
            <person name="Binder M."/>
            <person name="Bloem J."/>
            <person name="Labutti K."/>
            <person name="Salamov A."/>
            <person name="Andreopoulos B."/>
            <person name="Baker S."/>
            <person name="Barry K."/>
            <person name="Bills G."/>
            <person name="Bluhm B."/>
            <person name="Cannon C."/>
            <person name="Castanera R."/>
            <person name="Culley D."/>
            <person name="Daum C."/>
            <person name="Ezra D."/>
            <person name="Gonzalez J."/>
            <person name="Henrissat B."/>
            <person name="Kuo A."/>
            <person name="Liang C."/>
            <person name="Lipzen A."/>
            <person name="Lutzoni F."/>
            <person name="Magnuson J."/>
            <person name="Mondo S."/>
            <person name="Nolan M."/>
            <person name="Ohm R."/>
            <person name="Pangilinan J."/>
            <person name="Park H.-J."/>
            <person name="Ramirez L."/>
            <person name="Alfaro M."/>
            <person name="Sun H."/>
            <person name="Tritt A."/>
            <person name="Yoshinaga Y."/>
            <person name="Zwiers L.-H."/>
            <person name="Turgeon B."/>
            <person name="Goodwin S."/>
            <person name="Spatafora J."/>
            <person name="Crous P."/>
            <person name="Grigoriev I."/>
        </authorList>
    </citation>
    <scope>NUCLEOTIDE SEQUENCE</scope>
    <source>
        <strain evidence="7">CBS 116435</strain>
    </source>
</reference>
<sequence length="1256" mass="138615">MAKLPRQERNVWKRNLKSWLATANGSLSLTEASEIRKAMTAKLRDPEPLPDVSEIDIDVPLGSDKALPVPHSKLLDIGYILKNMTLPKPEDYPSKLFQYDLLEQPNRAVIEYVQGCAHMSLKTDVHYEQSMGRLFKSNSGYLDQFLYTCTLSLEIPGICKEVTIGHGRAKKDARMAAWLHTISSMHCNGSLKALFLGKQALESDVNTSTFDSAVHDPTSPEQADDEEMLEPADLTDETMTREAGAKIEVYDFAASLGIVPVFEYEVVTPALGRSQRIRHQGSMKPYVKATLKVKELGLELSALEIQEDRADVAVCLAFKEHMDQLKIESRDSRIAEALADSTKRWPLCFANVWQFLNFYTSQKGHMNMEMESETHPSVGRGSKTKAQLTLDGEPAGLSVTLPSKKQAERLAHLVAAVHLAKANPEIIVEFTRLNELNITLPRSRPVPEIPLRMGYEAISVMRKGIIQAHQAGLPHPGTEPVMGEMPDPHTVSFLNPFTSSQLAQASRDLSSKYNTVKNDPNISELHSKKLALPVRARWRSVIDLVSKHPVSIISGATGSGKTTQVPQIIFEHYINKGRGATCNVICTQPRRIAATSVARRVALERNEALGEHVGYQVRFDAQMCEKPGSINYCTTGILLLRLQQQNDAWLDSVSHIVIDEVHERSRDVDFLMVMLKRMMAARQAASRPMPKIVLMSATLDTELFSHYFGSAEETVFQPCPYMNIAGRHFDVQEVFLGELFQAMNARHSRELDRLLNENNKDIEYLKSEIAYSKSFHLKEIEAVCNTKAEAVRLEASAHSLIAQHGLVPVDLAAATIAHVCNESQDGSILAFFPGLDDINTSQKTLTRPGGLLGIDFSDKTKYAIQILHSSLLRTDLQDTCLAVKAHQMVMTSSTGGSLPSVADFLAEAIEPPSASAVASAIASLKAMEAFTSDERLTDLGRMLSEFPLHPTLGKLVVLGIIFRCLDPMIVIGAAGATNSPFLRPSNKQSEADTCHAKYFEDRSDHLAILSVFEGLRNALKDEGSAGFRKYTTANFLHPGVLRGIIDVAKQIALILVKGNIIPPLAKGSHGFPALYSAAELNQNSNNKSLIRGLLLATLYPNLAIKTAAKSPAFRTPDDESITMHPSSANSFVRLKRAGKIQGTLTTYQSLKKSIDGSRIYGVNATEVEPLLAILFGGTIEMQDLDRLLKDTWIPFKVEGDRAEYATKLMLEYRKVLDKVVTSAFRSLARKEGPGGTRYLADDPARDAFTNNVAELL</sequence>
<feature type="region of interest" description="Disordered" evidence="5">
    <location>
        <begin position="208"/>
        <end position="231"/>
    </location>
</feature>
<evidence type="ECO:0000313" key="7">
    <source>
        <dbReference type="EMBL" id="KAF2725092.1"/>
    </source>
</evidence>
<dbReference type="PROSITE" id="PS51192">
    <property type="entry name" value="HELICASE_ATP_BIND_1"/>
    <property type="match status" value="1"/>
</dbReference>
<comment type="caution">
    <text evidence="7">The sequence shown here is derived from an EMBL/GenBank/DDBJ whole genome shotgun (WGS) entry which is preliminary data.</text>
</comment>
<evidence type="ECO:0000256" key="2">
    <source>
        <dbReference type="ARBA" id="ARBA00022741"/>
    </source>
</evidence>
<dbReference type="SMART" id="SM00847">
    <property type="entry name" value="HA2"/>
    <property type="match status" value="1"/>
</dbReference>
<dbReference type="EC" id="3.6.4.13" evidence="1"/>
<dbReference type="Proteomes" id="UP000799441">
    <property type="component" value="Unassembled WGS sequence"/>
</dbReference>
<evidence type="ECO:0000313" key="8">
    <source>
        <dbReference type="Proteomes" id="UP000799441"/>
    </source>
</evidence>
<dbReference type="PANTHER" id="PTHR18934:SF203">
    <property type="entry name" value="ATP-DEPENDENT RNA HELICASE A"/>
    <property type="match status" value="1"/>
</dbReference>
<dbReference type="GO" id="GO:0016787">
    <property type="term" value="F:hydrolase activity"/>
    <property type="evidence" value="ECO:0007669"/>
    <property type="project" value="UniProtKB-KW"/>
</dbReference>
<gene>
    <name evidence="7" type="ORF">K431DRAFT_240048</name>
</gene>
<dbReference type="CDD" id="cd17917">
    <property type="entry name" value="DEXHc_RHA-like"/>
    <property type="match status" value="1"/>
</dbReference>
<dbReference type="InterPro" id="IPR007502">
    <property type="entry name" value="Helicase-assoc_dom"/>
</dbReference>
<feature type="compositionally biased region" description="Acidic residues" evidence="5">
    <location>
        <begin position="222"/>
        <end position="231"/>
    </location>
</feature>
<accession>A0A9P4QHY8</accession>
<keyword evidence="4" id="KW-0067">ATP-binding</keyword>
<dbReference type="InterPro" id="IPR011545">
    <property type="entry name" value="DEAD/DEAH_box_helicase_dom"/>
</dbReference>
<keyword evidence="3" id="KW-0378">Hydrolase</keyword>
<dbReference type="Gene3D" id="3.40.50.300">
    <property type="entry name" value="P-loop containing nucleotide triphosphate hydrolases"/>
    <property type="match status" value="1"/>
</dbReference>
<dbReference type="GO" id="GO:0003724">
    <property type="term" value="F:RNA helicase activity"/>
    <property type="evidence" value="ECO:0007669"/>
    <property type="project" value="UniProtKB-EC"/>
</dbReference>
<dbReference type="SMART" id="SM00487">
    <property type="entry name" value="DEXDc"/>
    <property type="match status" value="1"/>
</dbReference>
<evidence type="ECO:0000259" key="6">
    <source>
        <dbReference type="PROSITE" id="PS51192"/>
    </source>
</evidence>
<dbReference type="Pfam" id="PF00270">
    <property type="entry name" value="DEAD"/>
    <property type="match status" value="1"/>
</dbReference>
<evidence type="ECO:0000256" key="1">
    <source>
        <dbReference type="ARBA" id="ARBA00012552"/>
    </source>
</evidence>
<organism evidence="7 8">
    <name type="scientific">Polychaeton citri CBS 116435</name>
    <dbReference type="NCBI Taxonomy" id="1314669"/>
    <lineage>
        <taxon>Eukaryota</taxon>
        <taxon>Fungi</taxon>
        <taxon>Dikarya</taxon>
        <taxon>Ascomycota</taxon>
        <taxon>Pezizomycotina</taxon>
        <taxon>Dothideomycetes</taxon>
        <taxon>Dothideomycetidae</taxon>
        <taxon>Capnodiales</taxon>
        <taxon>Capnodiaceae</taxon>
        <taxon>Polychaeton</taxon>
    </lineage>
</organism>
<dbReference type="SUPFAM" id="SSF52540">
    <property type="entry name" value="P-loop containing nucleoside triphosphate hydrolases"/>
    <property type="match status" value="2"/>
</dbReference>
<evidence type="ECO:0000256" key="5">
    <source>
        <dbReference type="SAM" id="MobiDB-lite"/>
    </source>
</evidence>
<proteinExistence type="predicted"/>
<dbReference type="GO" id="GO:1990904">
    <property type="term" value="C:ribonucleoprotein complex"/>
    <property type="evidence" value="ECO:0007669"/>
    <property type="project" value="UniProtKB-ARBA"/>
</dbReference>
<dbReference type="EMBL" id="MU003769">
    <property type="protein sequence ID" value="KAF2725092.1"/>
    <property type="molecule type" value="Genomic_DNA"/>
</dbReference>
<evidence type="ECO:0000256" key="3">
    <source>
        <dbReference type="ARBA" id="ARBA00022801"/>
    </source>
</evidence>
<dbReference type="InterPro" id="IPR014001">
    <property type="entry name" value="Helicase_ATP-bd"/>
</dbReference>
<dbReference type="Gene3D" id="1.20.120.1080">
    <property type="match status" value="1"/>
</dbReference>
<dbReference type="PANTHER" id="PTHR18934">
    <property type="entry name" value="ATP-DEPENDENT RNA HELICASE"/>
    <property type="match status" value="1"/>
</dbReference>
<keyword evidence="2" id="KW-0547">Nucleotide-binding</keyword>
<dbReference type="GO" id="GO:0005524">
    <property type="term" value="F:ATP binding"/>
    <property type="evidence" value="ECO:0007669"/>
    <property type="project" value="UniProtKB-KW"/>
</dbReference>
<dbReference type="Pfam" id="PF04408">
    <property type="entry name" value="WHD_HA2"/>
    <property type="match status" value="1"/>
</dbReference>
<dbReference type="OrthoDB" id="5600252at2759"/>
<keyword evidence="8" id="KW-1185">Reference proteome</keyword>
<dbReference type="InterPro" id="IPR048333">
    <property type="entry name" value="HA2_WH"/>
</dbReference>
<dbReference type="InterPro" id="IPR002464">
    <property type="entry name" value="DNA/RNA_helicase_DEAH_CS"/>
</dbReference>
<feature type="non-terminal residue" evidence="7">
    <location>
        <position position="1256"/>
    </location>
</feature>
<dbReference type="PROSITE" id="PS00690">
    <property type="entry name" value="DEAH_ATP_HELICASE"/>
    <property type="match status" value="1"/>
</dbReference>
<protein>
    <recommendedName>
        <fullName evidence="1">RNA helicase</fullName>
        <ecNumber evidence="1">3.6.4.13</ecNumber>
    </recommendedName>
</protein>